<dbReference type="GO" id="GO:0000149">
    <property type="term" value="F:SNARE binding"/>
    <property type="evidence" value="ECO:0007669"/>
    <property type="project" value="TreeGrafter"/>
</dbReference>
<reference evidence="4" key="1">
    <citation type="submission" date="2020-05" db="EMBL/GenBank/DDBJ databases">
        <title>Mycena genomes resolve the evolution of fungal bioluminescence.</title>
        <authorList>
            <person name="Tsai I.J."/>
        </authorList>
    </citation>
    <scope>NUCLEOTIDE SEQUENCE</scope>
    <source>
        <strain evidence="4">160909Yilan</strain>
    </source>
</reference>
<feature type="compositionally biased region" description="Polar residues" evidence="3">
    <location>
        <begin position="867"/>
        <end position="886"/>
    </location>
</feature>
<feature type="compositionally biased region" description="Acidic residues" evidence="3">
    <location>
        <begin position="888"/>
        <end position="898"/>
    </location>
</feature>
<feature type="region of interest" description="Disordered" evidence="3">
    <location>
        <begin position="32"/>
        <end position="54"/>
    </location>
</feature>
<feature type="region of interest" description="Disordered" evidence="3">
    <location>
        <begin position="800"/>
        <end position="842"/>
    </location>
</feature>
<comment type="caution">
    <text evidence="4">The sequence shown here is derived from an EMBL/GenBank/DDBJ whole genome shotgun (WGS) entry which is preliminary data.</text>
</comment>
<dbReference type="GO" id="GO:0000323">
    <property type="term" value="C:lytic vacuole"/>
    <property type="evidence" value="ECO:0007669"/>
    <property type="project" value="TreeGrafter"/>
</dbReference>
<feature type="compositionally biased region" description="Low complexity" evidence="3">
    <location>
        <begin position="226"/>
        <end position="251"/>
    </location>
</feature>
<dbReference type="GO" id="GO:0005768">
    <property type="term" value="C:endosome"/>
    <property type="evidence" value="ECO:0007669"/>
    <property type="project" value="TreeGrafter"/>
</dbReference>
<keyword evidence="1 2" id="KW-0175">Coiled coil</keyword>
<evidence type="ECO:0000256" key="3">
    <source>
        <dbReference type="SAM" id="MobiDB-lite"/>
    </source>
</evidence>
<feature type="region of interest" description="Disordered" evidence="3">
    <location>
        <begin position="119"/>
        <end position="254"/>
    </location>
</feature>
<dbReference type="Proteomes" id="UP000623467">
    <property type="component" value="Unassembled WGS sequence"/>
</dbReference>
<feature type="compositionally biased region" description="Low complexity" evidence="3">
    <location>
        <begin position="826"/>
        <end position="838"/>
    </location>
</feature>
<protein>
    <submittedName>
        <fullName evidence="4">Uncharacterized protein</fullName>
    </submittedName>
</protein>
<evidence type="ECO:0000313" key="5">
    <source>
        <dbReference type="Proteomes" id="UP000623467"/>
    </source>
</evidence>
<feature type="compositionally biased region" description="Low complexity" evidence="3">
    <location>
        <begin position="175"/>
        <end position="185"/>
    </location>
</feature>
<name>A0A8H7DAJ3_9AGAR</name>
<feature type="region of interest" description="Disordered" evidence="3">
    <location>
        <begin position="308"/>
        <end position="327"/>
    </location>
</feature>
<feature type="region of interest" description="Disordered" evidence="3">
    <location>
        <begin position="867"/>
        <end position="898"/>
    </location>
</feature>
<feature type="coiled-coil region" evidence="2">
    <location>
        <begin position="536"/>
        <end position="563"/>
    </location>
</feature>
<dbReference type="PANTHER" id="PTHR15157:SF5">
    <property type="entry name" value="UV RADIATION RESISTANCE-ASSOCIATED GENE PROTEIN"/>
    <property type="match status" value="1"/>
</dbReference>
<gene>
    <name evidence="4" type="ORF">MSAN_00800000</name>
</gene>
<feature type="region of interest" description="Disordered" evidence="3">
    <location>
        <begin position="922"/>
        <end position="948"/>
    </location>
</feature>
<sequence length="948" mass="101695">MRVPMTIAARILCRWRSLGGGGRAGARLSFHGGVSPASRAPTIRGHRPRTASMTSSLNSSIQSSAAPAGSTITASTAPFNATLPDHSQTGLEKVIKARLFETFIAISVEPSLDADAVLSPQTPATSASPVIPTPPRSPKLPNANGAAPRKGVSAKPSPLSPNTDKEKTASRRDTPTTPASPSSSRHTPKSASMSMARPNGKPATGAASPATRSRFPPTPTPPTTPQIPSSAPALLNSTNGNTNLNTSNTNSPVSPVLPDYLSPIHRPSTNPVWTIDTQAEAWAGDPSGQKVRVELWGKVGDEAVATGKGKEMGKEAGKGKEKEREREKEKVVRDDEWRVLEEWKFDLGQLVPLADDTELPSNTLVATLYPPGRTFYLPSSTLNHLNRNNISDPQPSPSVDTGYASDPESTARAAAKAKAKADGEQMVQFADVAALSRTRYRHRHRGAGGAAAGEAEGGRTKTAGWQDLFKLVSFSLLAPSFFFLTSSIQDNQGSLNDIVREIDKVLEGDVTAALKREVSERESLVQGLRKNVAAVYDQSEILKEKIELRRQQLLERREMLTLAQELRNDELSGTDESEEQVSTARQVVLLPTRLLFIEIRNADYRSELISLRSRFTPTRTTLISNLSTIFPIELLSPPDLLYAILDVPLPIPLTASDPAPPLTLPAHKDVTEDAVATALGYVAQVVQLLAAYLGKGLVYPITCIGSRSMIRDGISAMVGPRMFPLFSKGVDTYRFEYGVFLLNKDIELLMADRDLRALDMRHTLPNLKNLLLTLTDGEGAQLGGPRAFDSPELALTGLESPRAESPALVVESENGSVPSFRRRGNTPPASGSTTPTTETAKKGRSFIGLSPIAGFLRARYPSAIRTPTPTAKATESEPSVAETTPAVTEEDATMEDDMDEDRRTIRGDTAGDAVIEALANGAERGSEKLGEVPAHAPTKPPPTVTPIK</sequence>
<keyword evidence="5" id="KW-1185">Reference proteome</keyword>
<evidence type="ECO:0000256" key="2">
    <source>
        <dbReference type="SAM" id="Coils"/>
    </source>
</evidence>
<dbReference type="EMBL" id="JACAZH010000005">
    <property type="protein sequence ID" value="KAF7367375.1"/>
    <property type="molecule type" value="Genomic_DNA"/>
</dbReference>
<dbReference type="AlphaFoldDB" id="A0A8H7DAJ3"/>
<proteinExistence type="predicted"/>
<feature type="region of interest" description="Disordered" evidence="3">
    <location>
        <begin position="386"/>
        <end position="409"/>
    </location>
</feature>
<organism evidence="4 5">
    <name type="scientific">Mycena sanguinolenta</name>
    <dbReference type="NCBI Taxonomy" id="230812"/>
    <lineage>
        <taxon>Eukaryota</taxon>
        <taxon>Fungi</taxon>
        <taxon>Dikarya</taxon>
        <taxon>Basidiomycota</taxon>
        <taxon>Agaricomycotina</taxon>
        <taxon>Agaricomycetes</taxon>
        <taxon>Agaricomycetidae</taxon>
        <taxon>Agaricales</taxon>
        <taxon>Marasmiineae</taxon>
        <taxon>Mycenaceae</taxon>
        <taxon>Mycena</taxon>
    </lineage>
</organism>
<evidence type="ECO:0000313" key="4">
    <source>
        <dbReference type="EMBL" id="KAF7367375.1"/>
    </source>
</evidence>
<dbReference type="PANTHER" id="PTHR15157">
    <property type="entry name" value="UV RADIATION RESISTANCE-ASSOCIATED GENE PROTEIN"/>
    <property type="match status" value="1"/>
</dbReference>
<evidence type="ECO:0000256" key="1">
    <source>
        <dbReference type="ARBA" id="ARBA00023054"/>
    </source>
</evidence>
<dbReference type="GO" id="GO:0035493">
    <property type="term" value="P:SNARE complex assembly"/>
    <property type="evidence" value="ECO:0007669"/>
    <property type="project" value="TreeGrafter"/>
</dbReference>
<feature type="compositionally biased region" description="Basic and acidic residues" evidence="3">
    <location>
        <begin position="163"/>
        <end position="174"/>
    </location>
</feature>
<feature type="compositionally biased region" description="Pro residues" evidence="3">
    <location>
        <begin position="938"/>
        <end position="948"/>
    </location>
</feature>
<dbReference type="OrthoDB" id="72772at2759"/>
<feature type="compositionally biased region" description="Polar residues" evidence="3">
    <location>
        <begin position="119"/>
        <end position="128"/>
    </location>
</feature>
<feature type="compositionally biased region" description="Pro residues" evidence="3">
    <location>
        <begin position="216"/>
        <end position="225"/>
    </location>
</feature>
<feature type="compositionally biased region" description="Polar residues" evidence="3">
    <location>
        <begin position="386"/>
        <end position="399"/>
    </location>
</feature>
<accession>A0A8H7DAJ3</accession>